<evidence type="ECO:0000313" key="3">
    <source>
        <dbReference type="EMBL" id="CDR39607.1"/>
    </source>
</evidence>
<dbReference type="PANTHER" id="PTHR22949:SF0">
    <property type="entry name" value="RE27538P"/>
    <property type="match status" value="1"/>
</dbReference>
<proteinExistence type="predicted"/>
<accession>A0A061APZ0</accession>
<feature type="compositionally biased region" description="Polar residues" evidence="1">
    <location>
        <begin position="166"/>
        <end position="215"/>
    </location>
</feature>
<evidence type="ECO:0000256" key="1">
    <source>
        <dbReference type="SAM" id="MobiDB-lite"/>
    </source>
</evidence>
<feature type="compositionally biased region" description="Low complexity" evidence="1">
    <location>
        <begin position="238"/>
        <end position="255"/>
    </location>
</feature>
<dbReference type="InterPro" id="IPR058345">
    <property type="entry name" value="DUF8032"/>
</dbReference>
<reference evidence="3" key="1">
    <citation type="journal article" date="2014" name="Genome Announc.">
        <title>Genome sequence of the yeast Cyberlindnera fabianii (Hansenula fabianii).</title>
        <authorList>
            <person name="Freel K.C."/>
            <person name="Sarilar V."/>
            <person name="Neuveglise C."/>
            <person name="Devillers H."/>
            <person name="Friedrich A."/>
            <person name="Schacherer J."/>
        </authorList>
    </citation>
    <scope>NUCLEOTIDE SEQUENCE</scope>
    <source>
        <strain evidence="3">YJS4271</strain>
    </source>
</reference>
<sequence>MNDQLYTYYSPQQPIMGAPSSNDSTFTGTDQIFVHHYLPDGFVGQPLPPNAFHQMPVPGYVNNQPSENSFSSSSSSMIHPGAAPQHLYPPDFSDAHNASQPAGLAGSAGGFQGDVLFPNLSTDLSMEKKIPAPVQLQEVYPTPDEPHFPHSTFAFYNNNVPPHEPMSTNFPSMSGAISQPTSPLQSPASSVSVTPTNQRFPQPVNMLQQYPQQGHSISSTSSHNSSEGSPIFKRVGRTPRNSKTSSSKSRAKSNPEIMEIHTSQPGPIPASKPTLKYDHVTGEEHLTFSYSRHKIITTFTVKCPATRVDPKELPEDFLKENCVYPRAMVPVEEYKGNRGRYERECNEIGWTLAWSNPEIRNHRGLVQRAVDSWRNTRTDKAMRSRRVRKTEVKK</sequence>
<dbReference type="VEuPathDB" id="FungiDB:BON22_5103"/>
<dbReference type="Pfam" id="PF26087">
    <property type="entry name" value="DUF8032"/>
    <property type="match status" value="1"/>
</dbReference>
<evidence type="ECO:0000259" key="2">
    <source>
        <dbReference type="Pfam" id="PF26087"/>
    </source>
</evidence>
<dbReference type="OrthoDB" id="5599902at2759"/>
<feature type="domain" description="DUF8032" evidence="2">
    <location>
        <begin position="284"/>
        <end position="376"/>
    </location>
</feature>
<dbReference type="EMBL" id="LK052888">
    <property type="protein sequence ID" value="CDR39607.1"/>
    <property type="molecule type" value="Genomic_DNA"/>
</dbReference>
<dbReference type="PANTHER" id="PTHR22949">
    <property type="entry name" value="WHITE COLLAR 2 PROTEIN WC2"/>
    <property type="match status" value="1"/>
</dbReference>
<name>A0A061APZ0_CYBFA</name>
<feature type="compositionally biased region" description="Low complexity" evidence="1">
    <location>
        <begin position="66"/>
        <end position="76"/>
    </location>
</feature>
<feature type="region of interest" description="Disordered" evidence="1">
    <location>
        <begin position="166"/>
        <end position="255"/>
    </location>
</feature>
<feature type="region of interest" description="Disordered" evidence="1">
    <location>
        <begin position="63"/>
        <end position="84"/>
    </location>
</feature>
<gene>
    <name evidence="3" type="ORF">CYFA0S_03e05226g</name>
</gene>
<feature type="compositionally biased region" description="Low complexity" evidence="1">
    <location>
        <begin position="216"/>
        <end position="229"/>
    </location>
</feature>
<organism evidence="3">
    <name type="scientific">Cyberlindnera fabianii</name>
    <name type="common">Yeast</name>
    <name type="synonym">Hansenula fabianii</name>
    <dbReference type="NCBI Taxonomy" id="36022"/>
    <lineage>
        <taxon>Eukaryota</taxon>
        <taxon>Fungi</taxon>
        <taxon>Dikarya</taxon>
        <taxon>Ascomycota</taxon>
        <taxon>Saccharomycotina</taxon>
        <taxon>Saccharomycetes</taxon>
        <taxon>Phaffomycetales</taxon>
        <taxon>Phaffomycetaceae</taxon>
        <taxon>Cyberlindnera</taxon>
    </lineage>
</organism>
<protein>
    <submittedName>
        <fullName evidence="3">CYFA0S03e05226g1_1</fullName>
    </submittedName>
</protein>
<dbReference type="AlphaFoldDB" id="A0A061APZ0"/>